<dbReference type="AlphaFoldDB" id="Q98AN5"/>
<proteinExistence type="predicted"/>
<dbReference type="EMBL" id="BA000012">
    <property type="protein sequence ID" value="BAB52287.1"/>
    <property type="molecule type" value="Genomic_DNA"/>
</dbReference>
<dbReference type="KEGG" id="mlo:msl5919"/>
<sequence>MGLTQNHESDRRDVGVDELTNQIAILGSDKAAIHVGAIIKNMNHEYPQPQRLQAL</sequence>
<gene>
    <name evidence="1" type="ordered locus">msl5919</name>
</gene>
<dbReference type="Proteomes" id="UP000000552">
    <property type="component" value="Chromosome"/>
</dbReference>
<evidence type="ECO:0000313" key="1">
    <source>
        <dbReference type="EMBL" id="BAB52287.1"/>
    </source>
</evidence>
<protein>
    <submittedName>
        <fullName evidence="1">Msl5919 protein</fullName>
    </submittedName>
</protein>
<name>Q98AN5_RHILO</name>
<accession>Q98AN5</accession>
<organism evidence="1 2">
    <name type="scientific">Mesorhizobium japonicum (strain LMG 29417 / CECT 9101 / MAFF 303099)</name>
    <name type="common">Mesorhizobium loti (strain MAFF 303099)</name>
    <dbReference type="NCBI Taxonomy" id="266835"/>
    <lineage>
        <taxon>Bacteria</taxon>
        <taxon>Pseudomonadati</taxon>
        <taxon>Pseudomonadota</taxon>
        <taxon>Alphaproteobacteria</taxon>
        <taxon>Hyphomicrobiales</taxon>
        <taxon>Phyllobacteriaceae</taxon>
        <taxon>Mesorhizobium</taxon>
    </lineage>
</organism>
<evidence type="ECO:0000313" key="2">
    <source>
        <dbReference type="Proteomes" id="UP000000552"/>
    </source>
</evidence>
<dbReference type="HOGENOM" id="CLU_3029277_0_0_5"/>
<reference evidence="1 2" key="1">
    <citation type="journal article" date="2000" name="DNA Res.">
        <title>Complete genome structure of the nitrogen-fixing symbiotic bacterium Mesorhizobium loti.</title>
        <authorList>
            <person name="Kaneko T."/>
            <person name="Nakamura Y."/>
            <person name="Sato S."/>
            <person name="Asamizu E."/>
            <person name="Kato T."/>
            <person name="Sasamoto S."/>
            <person name="Watanabe A."/>
            <person name="Idesawa K."/>
            <person name="Ishikawa A."/>
            <person name="Kawashima K."/>
            <person name="Kimura T."/>
            <person name="Kishida Y."/>
            <person name="Kiyokawa C."/>
            <person name="Kohara M."/>
            <person name="Matsumoto M."/>
            <person name="Matsuno A."/>
            <person name="Mochizuki Y."/>
            <person name="Nakayama S."/>
            <person name="Nakazaki N."/>
            <person name="Shimpo S."/>
            <person name="Sugimoto M."/>
            <person name="Takeuchi C."/>
            <person name="Yamada M."/>
            <person name="Tabata S."/>
        </authorList>
    </citation>
    <scope>NUCLEOTIDE SEQUENCE [LARGE SCALE GENOMIC DNA]</scope>
    <source>
        <strain evidence="2">LMG 29417 / CECT 9101 / MAFF 303099</strain>
    </source>
</reference>